<sequence length="69" mass="7922">MSTIFRSGYSGASGIPGFVVQYEFSPLMIRYEERRQHLITFLVSLCAIIGGFTGAFLEYFYGWLIVVEW</sequence>
<organism evidence="3 4">
    <name type="scientific">Trichostrongylus colubriformis</name>
    <name type="common">Black scour worm</name>
    <dbReference type="NCBI Taxonomy" id="6319"/>
    <lineage>
        <taxon>Eukaryota</taxon>
        <taxon>Metazoa</taxon>
        <taxon>Ecdysozoa</taxon>
        <taxon>Nematoda</taxon>
        <taxon>Chromadorea</taxon>
        <taxon>Rhabditida</taxon>
        <taxon>Rhabditina</taxon>
        <taxon>Rhabditomorpha</taxon>
        <taxon>Strongyloidea</taxon>
        <taxon>Trichostrongylidae</taxon>
        <taxon>Trichostrongylus</taxon>
    </lineage>
</organism>
<dbReference type="Pfam" id="PF07970">
    <property type="entry name" value="COPIIcoated_ERV"/>
    <property type="match status" value="1"/>
</dbReference>
<protein>
    <recommendedName>
        <fullName evidence="2">Endoplasmic reticulum vesicle transporter C-terminal domain-containing protein</fullName>
    </recommendedName>
</protein>
<keyword evidence="1" id="KW-1133">Transmembrane helix</keyword>
<feature type="transmembrane region" description="Helical" evidence="1">
    <location>
        <begin position="38"/>
        <end position="61"/>
    </location>
</feature>
<proteinExistence type="predicted"/>
<evidence type="ECO:0000259" key="2">
    <source>
        <dbReference type="Pfam" id="PF07970"/>
    </source>
</evidence>
<reference evidence="3 4" key="1">
    <citation type="submission" date="2019-10" db="EMBL/GenBank/DDBJ databases">
        <title>Assembly and Annotation for the nematode Trichostrongylus colubriformis.</title>
        <authorList>
            <person name="Martin J."/>
        </authorList>
    </citation>
    <scope>NUCLEOTIDE SEQUENCE [LARGE SCALE GENOMIC DNA]</scope>
    <source>
        <strain evidence="3">G859</strain>
        <tissue evidence="3">Whole worm</tissue>
    </source>
</reference>
<keyword evidence="1" id="KW-0472">Membrane</keyword>
<evidence type="ECO:0000313" key="3">
    <source>
        <dbReference type="EMBL" id="KAK5967610.1"/>
    </source>
</evidence>
<feature type="domain" description="Endoplasmic reticulum vesicle transporter C-terminal" evidence="2">
    <location>
        <begin position="11"/>
        <end position="52"/>
    </location>
</feature>
<dbReference type="Proteomes" id="UP001331761">
    <property type="component" value="Unassembled WGS sequence"/>
</dbReference>
<dbReference type="AlphaFoldDB" id="A0AAN8EZI7"/>
<dbReference type="InterPro" id="IPR012936">
    <property type="entry name" value="Erv_C"/>
</dbReference>
<keyword evidence="1" id="KW-0812">Transmembrane</keyword>
<evidence type="ECO:0000256" key="1">
    <source>
        <dbReference type="SAM" id="Phobius"/>
    </source>
</evidence>
<comment type="caution">
    <text evidence="3">The sequence shown here is derived from an EMBL/GenBank/DDBJ whole genome shotgun (WGS) entry which is preliminary data.</text>
</comment>
<dbReference type="EMBL" id="WIXE01022297">
    <property type="protein sequence ID" value="KAK5967610.1"/>
    <property type="molecule type" value="Genomic_DNA"/>
</dbReference>
<evidence type="ECO:0000313" key="4">
    <source>
        <dbReference type="Proteomes" id="UP001331761"/>
    </source>
</evidence>
<accession>A0AAN8EZI7</accession>
<gene>
    <name evidence="3" type="ORF">GCK32_002858</name>
</gene>
<keyword evidence="4" id="KW-1185">Reference proteome</keyword>
<name>A0AAN8EZI7_TRICO</name>